<dbReference type="EMBL" id="SRLO01000760">
    <property type="protein sequence ID" value="TNN47041.1"/>
    <property type="molecule type" value="Genomic_DNA"/>
</dbReference>
<gene>
    <name evidence="1" type="ORF">EYF80_042774</name>
</gene>
<dbReference type="OrthoDB" id="5832112at2759"/>
<sequence length="148" mass="16616">MTPALGLMKKTPSTQQQTVRPVGHAVGLLVYSHEEEHDRAVDWCRPAAPVLRAMVEVCSSAHVQLASHLNCSLIADGELSSAAGGYRYPRAACRSRGNRYILVVEDYFTKCVNLYPLPNQMARWPLDDYVLVHPEVLHSDQGQYLRQR</sequence>
<comment type="caution">
    <text evidence="1">The sequence shown here is derived from an EMBL/GenBank/DDBJ whole genome shotgun (WGS) entry which is preliminary data.</text>
</comment>
<name>A0A4Z2G191_9TELE</name>
<accession>A0A4Z2G191</accession>
<organism evidence="1 2">
    <name type="scientific">Liparis tanakae</name>
    <name type="common">Tanaka's snailfish</name>
    <dbReference type="NCBI Taxonomy" id="230148"/>
    <lineage>
        <taxon>Eukaryota</taxon>
        <taxon>Metazoa</taxon>
        <taxon>Chordata</taxon>
        <taxon>Craniata</taxon>
        <taxon>Vertebrata</taxon>
        <taxon>Euteleostomi</taxon>
        <taxon>Actinopterygii</taxon>
        <taxon>Neopterygii</taxon>
        <taxon>Teleostei</taxon>
        <taxon>Neoteleostei</taxon>
        <taxon>Acanthomorphata</taxon>
        <taxon>Eupercaria</taxon>
        <taxon>Perciformes</taxon>
        <taxon>Cottioidei</taxon>
        <taxon>Cottales</taxon>
        <taxon>Liparidae</taxon>
        <taxon>Liparis</taxon>
    </lineage>
</organism>
<evidence type="ECO:0000313" key="2">
    <source>
        <dbReference type="Proteomes" id="UP000314294"/>
    </source>
</evidence>
<evidence type="ECO:0000313" key="1">
    <source>
        <dbReference type="EMBL" id="TNN47041.1"/>
    </source>
</evidence>
<protein>
    <submittedName>
        <fullName evidence="1">Uncharacterized protein</fullName>
    </submittedName>
</protein>
<reference evidence="1 2" key="1">
    <citation type="submission" date="2019-03" db="EMBL/GenBank/DDBJ databases">
        <title>First draft genome of Liparis tanakae, snailfish: a comprehensive survey of snailfish specific genes.</title>
        <authorList>
            <person name="Kim W."/>
            <person name="Song I."/>
            <person name="Jeong J.-H."/>
            <person name="Kim D."/>
            <person name="Kim S."/>
            <person name="Ryu S."/>
            <person name="Song J.Y."/>
            <person name="Lee S.K."/>
        </authorList>
    </citation>
    <scope>NUCLEOTIDE SEQUENCE [LARGE SCALE GENOMIC DNA]</scope>
    <source>
        <tissue evidence="1">Muscle</tissue>
    </source>
</reference>
<proteinExistence type="predicted"/>
<dbReference type="AlphaFoldDB" id="A0A4Z2G191"/>
<keyword evidence="2" id="KW-1185">Reference proteome</keyword>
<dbReference type="Proteomes" id="UP000314294">
    <property type="component" value="Unassembled WGS sequence"/>
</dbReference>